<dbReference type="Proteomes" id="UP000002419">
    <property type="component" value="Chromosome"/>
</dbReference>
<dbReference type="GO" id="GO:0009307">
    <property type="term" value="P:DNA restriction-modification system"/>
    <property type="evidence" value="ECO:0007669"/>
    <property type="project" value="UniProtKB-KW"/>
</dbReference>
<dbReference type="SUPFAM" id="SSF116734">
    <property type="entry name" value="DNA methylase specificity domain"/>
    <property type="match status" value="2"/>
</dbReference>
<dbReference type="InterPro" id="IPR000055">
    <property type="entry name" value="Restrct_endonuc_typeI_TRD"/>
</dbReference>
<dbReference type="EMBL" id="CP000605">
    <property type="protein sequence ID" value="ACD99405.1"/>
    <property type="molecule type" value="Genomic_DNA"/>
</dbReference>
<gene>
    <name evidence="5" type="primary">hsdS3</name>
    <name evidence="5" type="ordered locus">BLD_1960</name>
</gene>
<comment type="similarity">
    <text evidence="1">Belongs to the type-I restriction system S methylase family.</text>
</comment>
<evidence type="ECO:0000256" key="2">
    <source>
        <dbReference type="ARBA" id="ARBA00022747"/>
    </source>
</evidence>
<feature type="domain" description="Type I restriction modification DNA specificity" evidence="4">
    <location>
        <begin position="17"/>
        <end position="194"/>
    </location>
</feature>
<organism evidence="5 6">
    <name type="scientific">Bifidobacterium longum (strain DJO10A)</name>
    <dbReference type="NCBI Taxonomy" id="205913"/>
    <lineage>
        <taxon>Bacteria</taxon>
        <taxon>Bacillati</taxon>
        <taxon>Actinomycetota</taxon>
        <taxon>Actinomycetes</taxon>
        <taxon>Bifidobacteriales</taxon>
        <taxon>Bifidobacteriaceae</taxon>
        <taxon>Bifidobacterium</taxon>
    </lineage>
</organism>
<dbReference type="AlphaFoldDB" id="B3DRM3"/>
<proteinExistence type="inferred from homology"/>
<evidence type="ECO:0000259" key="4">
    <source>
        <dbReference type="Pfam" id="PF01420"/>
    </source>
</evidence>
<evidence type="ECO:0000313" key="6">
    <source>
        <dbReference type="Proteomes" id="UP000002419"/>
    </source>
</evidence>
<keyword evidence="5" id="KW-0378">Hydrolase</keyword>
<dbReference type="InterPro" id="IPR052021">
    <property type="entry name" value="Type-I_RS_S_subunit"/>
</dbReference>
<dbReference type="InterPro" id="IPR044946">
    <property type="entry name" value="Restrct_endonuc_typeI_TRD_sf"/>
</dbReference>
<evidence type="ECO:0000256" key="1">
    <source>
        <dbReference type="ARBA" id="ARBA00010923"/>
    </source>
</evidence>
<dbReference type="KEGG" id="blj:BLD_1960"/>
<keyword evidence="5" id="KW-0255">Endonuclease</keyword>
<evidence type="ECO:0000313" key="5">
    <source>
        <dbReference type="EMBL" id="ACD99405.1"/>
    </source>
</evidence>
<feature type="domain" description="Type I restriction modification DNA specificity" evidence="4">
    <location>
        <begin position="223"/>
        <end position="400"/>
    </location>
</feature>
<dbReference type="GO" id="GO:0003677">
    <property type="term" value="F:DNA binding"/>
    <property type="evidence" value="ECO:0007669"/>
    <property type="project" value="UniProtKB-KW"/>
</dbReference>
<accession>B3DRM3</accession>
<dbReference type="RefSeq" id="WP_012472222.1">
    <property type="nucleotide sequence ID" value="NC_010816.1"/>
</dbReference>
<dbReference type="GO" id="GO:0004519">
    <property type="term" value="F:endonuclease activity"/>
    <property type="evidence" value="ECO:0007669"/>
    <property type="project" value="UniProtKB-KW"/>
</dbReference>
<dbReference type="Pfam" id="PF01420">
    <property type="entry name" value="Methylase_S"/>
    <property type="match status" value="2"/>
</dbReference>
<reference evidence="5 6" key="2">
    <citation type="journal article" date="2008" name="BMC Genomics">
        <title>Comparative genomic analysis of the gut bacterium Bifidobacterium longum reveals loci susceptible to deletion during pure culture growth.</title>
        <authorList>
            <person name="Lee J.H."/>
            <person name="Karamychev V.N."/>
            <person name="Kozyavkin S.A."/>
            <person name="Mills D."/>
            <person name="Pavlov A.R."/>
            <person name="Pavlova N.V."/>
            <person name="Polouchine N.N."/>
            <person name="Richardson P.M."/>
            <person name="Shakhova V.V."/>
            <person name="Slesarev A.I."/>
            <person name="Weimer B."/>
            <person name="O'Sullivan D.J."/>
        </authorList>
    </citation>
    <scope>NUCLEOTIDE SEQUENCE [LARGE SCALE GENOMIC DNA]</scope>
    <source>
        <strain evidence="5 6">DJO10A</strain>
    </source>
</reference>
<name>B3DRM3_BIFLD</name>
<dbReference type="REBASE" id="18358">
    <property type="entry name" value="S2.BloDORF1959P"/>
</dbReference>
<reference evidence="5 6" key="1">
    <citation type="journal article" date="2006" name="Appl. Environ. Microbiol.">
        <title>Sequence analysis of two cryptic plasmids from Bifidobacterium longum DJO10A and construction of a shuttle cloning vector.</title>
        <authorList>
            <person name="Lee J.H."/>
            <person name="O'Sullivan D.J."/>
        </authorList>
    </citation>
    <scope>NUCLEOTIDE SEQUENCE [LARGE SCALE GENOMIC DNA]</scope>
    <source>
        <strain evidence="5 6">DJO10A</strain>
    </source>
</reference>
<keyword evidence="5" id="KW-0540">Nuclease</keyword>
<dbReference type="HOGENOM" id="CLU_021095_0_2_11"/>
<protein>
    <submittedName>
        <fullName evidence="5">Restriction endonuclease S subunit</fullName>
    </submittedName>
</protein>
<keyword evidence="3" id="KW-0238">DNA-binding</keyword>
<dbReference type="CDD" id="cd16961">
    <property type="entry name" value="RMtype1_S_TRD-CR_like"/>
    <property type="match status" value="2"/>
</dbReference>
<dbReference type="PANTHER" id="PTHR30408:SF12">
    <property type="entry name" value="TYPE I RESTRICTION ENZYME MJAVIII SPECIFICITY SUBUNIT"/>
    <property type="match status" value="1"/>
</dbReference>
<keyword evidence="2" id="KW-0680">Restriction system</keyword>
<dbReference type="PANTHER" id="PTHR30408">
    <property type="entry name" value="TYPE-1 RESTRICTION ENZYME ECOKI SPECIFICITY PROTEIN"/>
    <property type="match status" value="1"/>
</dbReference>
<dbReference type="Gene3D" id="3.90.220.20">
    <property type="entry name" value="DNA methylase specificity domains"/>
    <property type="match status" value="2"/>
</dbReference>
<sequence>MTEQAKVPAIRFAGFTDPWEQRKLGEIADKVTEKNLDGNITEVLTNSAEYGVINQTEFFDHAVAKESNIAGYYVIAPGDFVYNPRISATAPVGPIRRNTLGIHGVMSPLYTVFRLTDAVDGTYLSHFFKTNGWHGFMKLEGNSGARSDRFSIGDATFFEMPIPVPSSSEQYAIGSFFSRLDDLITLHQRKYDKLVIFKKSMLEKMFPKDGESVPEIRFAGFTDPWEQRKLGEIADKVTAKNLDGNITEVLTNSAEYGVINQTEFFDHAVAKESNIAGYYVIAPGDFVYNPRISATAPVGPIRRNTLGIHGVMSPLYTVFRLTDAVDGTYLSHFFKTNGWHGFMKLEGNSGARSDRFSIGDATFFEMPIPVPSSSEQHAIGSFFSRLDNLITLHQRKLELLQDIKKSLLDKMFV</sequence>
<evidence type="ECO:0000256" key="3">
    <source>
        <dbReference type="ARBA" id="ARBA00023125"/>
    </source>
</evidence>